<comment type="caution">
    <text evidence="2">The sequence shown here is derived from an EMBL/GenBank/DDBJ whole genome shotgun (WGS) entry which is preliminary data.</text>
</comment>
<reference evidence="2" key="1">
    <citation type="submission" date="2019-04" db="EMBL/GenBank/DDBJ databases">
        <title>Sequencing of skin fungus with MAO and IRED activity.</title>
        <authorList>
            <person name="Marsaioli A.J."/>
            <person name="Bonatto J.M.C."/>
            <person name="Reis Junior O."/>
        </authorList>
    </citation>
    <scope>NUCLEOTIDE SEQUENCE</scope>
    <source>
        <strain evidence="2">30M1</strain>
    </source>
</reference>
<evidence type="ECO:0000313" key="3">
    <source>
        <dbReference type="Proteomes" id="UP000801428"/>
    </source>
</evidence>
<protein>
    <submittedName>
        <fullName evidence="2">Uncharacterized protein</fullName>
    </submittedName>
</protein>
<gene>
    <name evidence="2" type="ORF">E8E13_000470</name>
</gene>
<accession>A0A9P4W5K5</accession>
<name>A0A9P4W5K5_CURKU</name>
<dbReference type="Proteomes" id="UP000801428">
    <property type="component" value="Unassembled WGS sequence"/>
</dbReference>
<keyword evidence="3" id="KW-1185">Reference proteome</keyword>
<dbReference type="EMBL" id="SWKU01000064">
    <property type="protein sequence ID" value="KAF2992986.1"/>
    <property type="molecule type" value="Genomic_DNA"/>
</dbReference>
<feature type="signal peptide" evidence="1">
    <location>
        <begin position="1"/>
        <end position="16"/>
    </location>
</feature>
<organism evidence="2 3">
    <name type="scientific">Curvularia kusanoi</name>
    <name type="common">Cochliobolus kusanoi</name>
    <dbReference type="NCBI Taxonomy" id="90978"/>
    <lineage>
        <taxon>Eukaryota</taxon>
        <taxon>Fungi</taxon>
        <taxon>Dikarya</taxon>
        <taxon>Ascomycota</taxon>
        <taxon>Pezizomycotina</taxon>
        <taxon>Dothideomycetes</taxon>
        <taxon>Pleosporomycetidae</taxon>
        <taxon>Pleosporales</taxon>
        <taxon>Pleosporineae</taxon>
        <taxon>Pleosporaceae</taxon>
        <taxon>Curvularia</taxon>
    </lineage>
</organism>
<feature type="chain" id="PRO_5040306260" evidence="1">
    <location>
        <begin position="17"/>
        <end position="161"/>
    </location>
</feature>
<evidence type="ECO:0000256" key="1">
    <source>
        <dbReference type="SAM" id="SignalP"/>
    </source>
</evidence>
<sequence length="161" mass="18023">MSLCGILLLIPVFALGLAVSKDDLQQAAKTFNNQAKEELCFSDEELAEMGYVAAVPDPWQLHDLTAHDAAQWHLYKFDKRGHGTIEEPQWYLLGFLGIFCSSWKETGVVLVFYDARSMHPEDEPVPVVAFVVDLEQVGSSLNSLRQGDDDIERFKGGFEMA</sequence>
<evidence type="ECO:0000313" key="2">
    <source>
        <dbReference type="EMBL" id="KAF2992986.1"/>
    </source>
</evidence>
<proteinExistence type="predicted"/>
<dbReference type="OrthoDB" id="3734435at2759"/>
<dbReference type="AlphaFoldDB" id="A0A9P4W5K5"/>
<keyword evidence="1" id="KW-0732">Signal</keyword>